<dbReference type="Gene3D" id="1.10.10.60">
    <property type="entry name" value="Homeodomain-like"/>
    <property type="match status" value="1"/>
</dbReference>
<evidence type="ECO:0000313" key="2">
    <source>
        <dbReference type="Proteomes" id="UP000321827"/>
    </source>
</evidence>
<accession>A0A511RK87</accession>
<reference evidence="1 2" key="1">
    <citation type="submission" date="2019-07" db="EMBL/GenBank/DDBJ databases">
        <title>Whole genome shotgun sequence of Oceanithermus desulfurans NBRC 100063.</title>
        <authorList>
            <person name="Hosoyama A."/>
            <person name="Uohara A."/>
            <person name="Ohji S."/>
            <person name="Ichikawa N."/>
        </authorList>
    </citation>
    <scope>NUCLEOTIDE SEQUENCE [LARGE SCALE GENOMIC DNA]</scope>
    <source>
        <strain evidence="1 2">NBRC 100063</strain>
    </source>
</reference>
<evidence type="ECO:0000313" key="1">
    <source>
        <dbReference type="EMBL" id="GEM90053.1"/>
    </source>
</evidence>
<name>A0A511RK87_9DEIN</name>
<comment type="caution">
    <text evidence="1">The sequence shown here is derived from an EMBL/GenBank/DDBJ whole genome shotgun (WGS) entry which is preliminary data.</text>
</comment>
<organism evidence="1 2">
    <name type="scientific">Oceanithermus desulfurans NBRC 100063</name>
    <dbReference type="NCBI Taxonomy" id="1227550"/>
    <lineage>
        <taxon>Bacteria</taxon>
        <taxon>Thermotogati</taxon>
        <taxon>Deinococcota</taxon>
        <taxon>Deinococci</taxon>
        <taxon>Thermales</taxon>
        <taxon>Thermaceae</taxon>
        <taxon>Oceanithermus</taxon>
    </lineage>
</organism>
<gene>
    <name evidence="1" type="ORF">ODE01S_14870</name>
</gene>
<dbReference type="InterPro" id="IPR035958">
    <property type="entry name" value="SecB-like_sf"/>
</dbReference>
<sequence length="202" mass="22931">MAAQASPTKSERIRELYRQGKSISEIARELGIRYQRAYNVLVNSGLHKPKSKKGEAPEAPKVDPKAYTEFIRGLDLRAVLLEQIEAQVKARPEGRLGFEISLTPTDEHPRLMDGGFSAALRFEVEFLVQEKDGGKERTFGYIQAVWRGVYSSRMKPSKAIYALFAHQNLPVNLWPYFRVQVDQLTAQMGLPRLVLPAFKTVR</sequence>
<dbReference type="EMBL" id="BJXN01000009">
    <property type="protein sequence ID" value="GEM90053.1"/>
    <property type="molecule type" value="Genomic_DNA"/>
</dbReference>
<dbReference type="SUPFAM" id="SSF54611">
    <property type="entry name" value="SecB-like"/>
    <property type="match status" value="1"/>
</dbReference>
<protein>
    <submittedName>
        <fullName evidence="1">Uncharacterized protein</fullName>
    </submittedName>
</protein>
<proteinExistence type="predicted"/>
<dbReference type="Gene3D" id="3.10.420.10">
    <property type="entry name" value="SecB-like"/>
    <property type="match status" value="1"/>
</dbReference>
<dbReference type="RefSeq" id="WP_183677779.1">
    <property type="nucleotide sequence ID" value="NZ_BJXN01000009.1"/>
</dbReference>
<dbReference type="AlphaFoldDB" id="A0A511RK87"/>
<dbReference type="Proteomes" id="UP000321827">
    <property type="component" value="Unassembled WGS sequence"/>
</dbReference>